<evidence type="ECO:0000259" key="1">
    <source>
        <dbReference type="Pfam" id="PF01926"/>
    </source>
</evidence>
<gene>
    <name evidence="2" type="ORF">SC1083_1385</name>
</gene>
<reference evidence="2 3" key="1">
    <citation type="submission" date="2010-10" db="EMBL/GenBank/DDBJ databases">
        <authorList>
            <person name="Chen C."/>
            <person name="Kittichotirat W."/>
            <person name="Asikainen S."/>
            <person name="Bumgarner R."/>
        </authorList>
    </citation>
    <scope>NUCLEOTIDE SEQUENCE [LARGE SCALE GENOMIC DNA]</scope>
    <source>
        <strain evidence="2 3">SC1083</strain>
    </source>
</reference>
<dbReference type="EMBL" id="AEJM01000024">
    <property type="protein sequence ID" value="EGY33655.1"/>
    <property type="molecule type" value="Genomic_DNA"/>
</dbReference>
<dbReference type="GO" id="GO:0002098">
    <property type="term" value="P:tRNA wobble uridine modification"/>
    <property type="evidence" value="ECO:0007669"/>
    <property type="project" value="TreeGrafter"/>
</dbReference>
<dbReference type="RefSeq" id="WP_005557986.1">
    <property type="nucleotide sequence ID" value="NZ_AEJM01000024.1"/>
</dbReference>
<dbReference type="InterPro" id="IPR027417">
    <property type="entry name" value="P-loop_NTPase"/>
</dbReference>
<proteinExistence type="predicted"/>
<dbReference type="Gene3D" id="3.40.50.300">
    <property type="entry name" value="P-loop containing nucleotide triphosphate hydrolases"/>
    <property type="match status" value="1"/>
</dbReference>
<dbReference type="NCBIfam" id="TIGR00231">
    <property type="entry name" value="small_GTP"/>
    <property type="match status" value="1"/>
</dbReference>
<dbReference type="PATRIC" id="fig|907488.3.peg.1349"/>
<dbReference type="InterPro" id="IPR006073">
    <property type="entry name" value="GTP-bd"/>
</dbReference>
<dbReference type="GO" id="GO:0005525">
    <property type="term" value="F:GTP binding"/>
    <property type="evidence" value="ECO:0007669"/>
    <property type="project" value="InterPro"/>
</dbReference>
<accession>G4A975</accession>
<evidence type="ECO:0000313" key="3">
    <source>
        <dbReference type="Proteomes" id="UP000005508"/>
    </source>
</evidence>
<dbReference type="SUPFAM" id="SSF52540">
    <property type="entry name" value="P-loop containing nucleoside triphosphate hydrolases"/>
    <property type="match status" value="1"/>
</dbReference>
<dbReference type="Pfam" id="PF01926">
    <property type="entry name" value="MMR_HSR1"/>
    <property type="match status" value="1"/>
</dbReference>
<dbReference type="InterPro" id="IPR005225">
    <property type="entry name" value="Small_GTP-bd"/>
</dbReference>
<sequence length="284" mass="32952">MKQNTYYLSSNMLQIIKNDKLRSEVAEFTTAFNKLHCLTEQQPFRIGVMGKSGAGKSTIINSLCQDNICKTGGSRGVTRNIQRIKGKLGDMQVRILDFPGIAESQEWDKEYIEIYKTYLDKLDLILWTIKIDDRAIIEDEKFCKRYIFITQKLREKCIFVLTQSDKSEPIREWDNVSFSPSPRQKETIMKNHVRLVMDLDISEWNSVIHVACSYEENKMGIKTYNFDAIFEAILFKLDTIPRLSSTISTGVNIAVTVRRMNKTIEMSRFAAENRENIYPNIINM</sequence>
<comment type="caution">
    <text evidence="2">The sequence shown here is derived from an EMBL/GenBank/DDBJ whole genome shotgun (WGS) entry which is preliminary data.</text>
</comment>
<evidence type="ECO:0000313" key="2">
    <source>
        <dbReference type="EMBL" id="EGY33655.1"/>
    </source>
</evidence>
<protein>
    <submittedName>
        <fullName evidence="2">Small GTP-binding protein</fullName>
    </submittedName>
</protein>
<feature type="domain" description="G" evidence="1">
    <location>
        <begin position="45"/>
        <end position="161"/>
    </location>
</feature>
<dbReference type="PANTHER" id="PTHR42714:SF2">
    <property type="entry name" value="TRNA MODIFICATION GTPASE GTPBP3, MITOCHONDRIAL"/>
    <property type="match status" value="1"/>
</dbReference>
<dbReference type="AlphaFoldDB" id="G4A975"/>
<dbReference type="Proteomes" id="UP000005508">
    <property type="component" value="Unassembled WGS sequence"/>
</dbReference>
<dbReference type="GO" id="GO:0030488">
    <property type="term" value="P:tRNA methylation"/>
    <property type="evidence" value="ECO:0007669"/>
    <property type="project" value="TreeGrafter"/>
</dbReference>
<organism evidence="2 3">
    <name type="scientific">Aggregatibacter actinomycetemcomitans serotype e str. SC1083</name>
    <dbReference type="NCBI Taxonomy" id="907488"/>
    <lineage>
        <taxon>Bacteria</taxon>
        <taxon>Pseudomonadati</taxon>
        <taxon>Pseudomonadota</taxon>
        <taxon>Gammaproteobacteria</taxon>
        <taxon>Pasteurellales</taxon>
        <taxon>Pasteurellaceae</taxon>
        <taxon>Aggregatibacter</taxon>
    </lineage>
</organism>
<dbReference type="SMR" id="G4A975"/>
<name>G4A975_AGGAC</name>
<dbReference type="PANTHER" id="PTHR42714">
    <property type="entry name" value="TRNA MODIFICATION GTPASE GTPBP3"/>
    <property type="match status" value="1"/>
</dbReference>
<dbReference type="GO" id="GO:0005829">
    <property type="term" value="C:cytosol"/>
    <property type="evidence" value="ECO:0007669"/>
    <property type="project" value="TreeGrafter"/>
</dbReference>